<dbReference type="Gene3D" id="1.25.40.10">
    <property type="entry name" value="Tetratricopeptide repeat domain"/>
    <property type="match status" value="3"/>
</dbReference>
<proteinExistence type="predicted"/>
<dbReference type="InterPro" id="IPR015374">
    <property type="entry name" value="ChAPs"/>
</dbReference>
<gene>
    <name evidence="4" type="primary">prsT</name>
    <name evidence="4" type="ORF">AACH11_17645</name>
</gene>
<accession>A0ABU9BD05</accession>
<dbReference type="InterPro" id="IPR003107">
    <property type="entry name" value="HAT"/>
</dbReference>
<dbReference type="InterPro" id="IPR051012">
    <property type="entry name" value="CellSynth/LPSAsmb/PSIAsmb"/>
</dbReference>
<dbReference type="PANTHER" id="PTHR45586">
    <property type="entry name" value="TPR REPEAT-CONTAINING PROTEIN PA4667"/>
    <property type="match status" value="1"/>
</dbReference>
<reference evidence="4 5" key="1">
    <citation type="submission" date="2024-04" db="EMBL/GenBank/DDBJ databases">
        <title>Novel species of the genus Ideonella isolated from streams.</title>
        <authorList>
            <person name="Lu H."/>
        </authorList>
    </citation>
    <scope>NUCLEOTIDE SEQUENCE [LARGE SCALE GENOMIC DNA]</scope>
    <source>
        <strain evidence="4 5">BYS139W</strain>
    </source>
</reference>
<dbReference type="InterPro" id="IPR011990">
    <property type="entry name" value="TPR-like_helical_dom_sf"/>
</dbReference>
<dbReference type="RefSeq" id="WP_341375569.1">
    <property type="nucleotide sequence ID" value="NZ_JBBUTF010000016.1"/>
</dbReference>
<evidence type="ECO:0000256" key="1">
    <source>
        <dbReference type="ARBA" id="ARBA00022737"/>
    </source>
</evidence>
<dbReference type="SMART" id="SM00386">
    <property type="entry name" value="HAT"/>
    <property type="match status" value="4"/>
</dbReference>
<organism evidence="4 5">
    <name type="scientific">Pseudaquabacterium rugosum</name>
    <dbReference type="NCBI Taxonomy" id="2984194"/>
    <lineage>
        <taxon>Bacteria</taxon>
        <taxon>Pseudomonadati</taxon>
        <taxon>Pseudomonadota</taxon>
        <taxon>Betaproteobacteria</taxon>
        <taxon>Burkholderiales</taxon>
        <taxon>Sphaerotilaceae</taxon>
        <taxon>Pseudaquabacterium</taxon>
    </lineage>
</organism>
<dbReference type="Pfam" id="PF14559">
    <property type="entry name" value="TPR_19"/>
    <property type="match status" value="1"/>
</dbReference>
<evidence type="ECO:0000313" key="5">
    <source>
        <dbReference type="Proteomes" id="UP001368500"/>
    </source>
</evidence>
<dbReference type="SMART" id="SM00028">
    <property type="entry name" value="TPR"/>
    <property type="match status" value="10"/>
</dbReference>
<dbReference type="Proteomes" id="UP001368500">
    <property type="component" value="Unassembled WGS sequence"/>
</dbReference>
<dbReference type="PROSITE" id="PS51257">
    <property type="entry name" value="PROKAR_LIPOPROTEIN"/>
    <property type="match status" value="1"/>
</dbReference>
<keyword evidence="2 3" id="KW-0802">TPR repeat</keyword>
<dbReference type="SUPFAM" id="SSF48452">
    <property type="entry name" value="TPR-like"/>
    <property type="match status" value="3"/>
</dbReference>
<feature type="repeat" description="TPR" evidence="3">
    <location>
        <begin position="127"/>
        <end position="160"/>
    </location>
</feature>
<dbReference type="InterPro" id="IPR019734">
    <property type="entry name" value="TPR_rpt"/>
</dbReference>
<keyword evidence="5" id="KW-1185">Reference proteome</keyword>
<dbReference type="Pfam" id="PF09295">
    <property type="entry name" value="ChAPs"/>
    <property type="match status" value="1"/>
</dbReference>
<dbReference type="NCBIfam" id="TIGR02917">
    <property type="entry name" value="PEP_TPR_lipo"/>
    <property type="match status" value="1"/>
</dbReference>
<keyword evidence="1" id="KW-0677">Repeat</keyword>
<name>A0ABU9BD05_9BURK</name>
<protein>
    <submittedName>
        <fullName evidence="4">XrtA/PEP-CTERM system TPR-repeat protein PrsT</fullName>
    </submittedName>
</protein>
<feature type="repeat" description="TPR" evidence="3">
    <location>
        <begin position="602"/>
        <end position="635"/>
    </location>
</feature>
<comment type="caution">
    <text evidence="4">The sequence shown here is derived from an EMBL/GenBank/DDBJ whole genome shotgun (WGS) entry which is preliminary data.</text>
</comment>
<sequence>MFKPHTALLPLLIALALTGCGNDERQGIADIKTRIAKSDVTGTTAALRSLIKKFPESGEARFMLGEHLLHLGEVKEALAELERARKLKFNGTGWLPTYARALLLNGKVSEIIDLAVKEPSGSGASQDDFLVVLAQAYRSQGNRELALQTVDKVLTVTPEHVAARLVRIRLALDERQLQLAERELESLTRDHAGNAEVWYVRSELLSTQPDGDGASLDALRKALSLDGLHLQARMALISQLIGHGKLPEATQEMNLLRKHAPTLFGTGLLDGHLALAKGELTRARSIFQSLLKNAPDSPTLLQGAAETELRLDGLEQAETLANRLLKLQPDNPVAPRLLARVYMRKGQGDRASQVMAARVGARDASATDLALAAQAAELAGDRSASQALYKRLALTKPTEPVLRTLVATTVTGSAEALGQQLNAISQDDAGVTADLGLLALHLRENRLDAALETVATLERKMPGRALPFQFKAQVLQQKGDRAGARAALEAGLARQAGHPGSVMALAQMDLLDGQVERARQRYADLIKTRPHDSSLLLALADLNLRSGAPDDLVRKPLEAAVKLNPQDPTIRRTIVTRYLDHGDRAAALNAANAAAAALPNDVSIQDMLGQVQLAASEFDQAISTFGRLATEQPNSVIGPLGMARSHLLKNEPTQALRNAQRALEREPQNLDALAVLAGAHTGLKQYDAAIKAARQAREAHPLEARPILVEAEVHIAQQQWEPAIALLEQALEKTGPGTAHHRLHGLLLKTGKTAAADKLADQWLRAHPQDARFIAYLAQQSDAMGRVDVAERLYRQLLTLAPTHAAAMNNLAMLLLRQNKPGAQELVERALQLSPRDPNYLDTLAASHATRKAWAQAIEVQAKALSLAPRSVPMQLSLARYQIEAGDKLEARTQLRKLAGAELPMSDAQQQELKTLQARLLQ</sequence>
<evidence type="ECO:0000313" key="4">
    <source>
        <dbReference type="EMBL" id="MEK8027790.1"/>
    </source>
</evidence>
<evidence type="ECO:0000256" key="3">
    <source>
        <dbReference type="PROSITE-ProRule" id="PRU00339"/>
    </source>
</evidence>
<dbReference type="Pfam" id="PF13432">
    <property type="entry name" value="TPR_16"/>
    <property type="match status" value="4"/>
</dbReference>
<dbReference type="PANTHER" id="PTHR45586:SF1">
    <property type="entry name" value="LIPOPOLYSACCHARIDE ASSEMBLY PROTEIN B"/>
    <property type="match status" value="1"/>
</dbReference>
<dbReference type="PROSITE" id="PS50005">
    <property type="entry name" value="TPR"/>
    <property type="match status" value="2"/>
</dbReference>
<dbReference type="EMBL" id="JBBUTF010000016">
    <property type="protein sequence ID" value="MEK8027790.1"/>
    <property type="molecule type" value="Genomic_DNA"/>
</dbReference>
<dbReference type="InterPro" id="IPR014266">
    <property type="entry name" value="PEP-CTERM_TPR_PrsT"/>
</dbReference>
<evidence type="ECO:0000256" key="2">
    <source>
        <dbReference type="ARBA" id="ARBA00022803"/>
    </source>
</evidence>